<dbReference type="Proteomes" id="UP000685013">
    <property type="component" value="Chromosome 19"/>
</dbReference>
<evidence type="ECO:0000256" key="1">
    <source>
        <dbReference type="SAM" id="MobiDB-lite"/>
    </source>
</evidence>
<dbReference type="AlphaFoldDB" id="A0AAV6LXT1"/>
<comment type="caution">
    <text evidence="2">The sequence shown here is derived from an EMBL/GenBank/DDBJ whole genome shotgun (WGS) entry which is preliminary data.</text>
</comment>
<accession>A0AAV6LXT1</accession>
<gene>
    <name evidence="2" type="ORF">SDJN03_28852</name>
</gene>
<sequence length="144" mass="15793">MEAEWCDGQATLKPKMPLSYRPWGNELSLDLSQTRLCADCSLGTLASLASKVISCHSLTGDRPLSSVSPPTPFRQGRLRPPFQPPPPSSPPPPSLNPIEEQPKTRTHPDLPLYNLCNSSPSSDLHSFLLLLLLLLLRLVLLDCS</sequence>
<organism evidence="2 3">
    <name type="scientific">Cucurbita argyrosperma subsp. sororia</name>
    <dbReference type="NCBI Taxonomy" id="37648"/>
    <lineage>
        <taxon>Eukaryota</taxon>
        <taxon>Viridiplantae</taxon>
        <taxon>Streptophyta</taxon>
        <taxon>Embryophyta</taxon>
        <taxon>Tracheophyta</taxon>
        <taxon>Spermatophyta</taxon>
        <taxon>Magnoliopsida</taxon>
        <taxon>eudicotyledons</taxon>
        <taxon>Gunneridae</taxon>
        <taxon>Pentapetalae</taxon>
        <taxon>rosids</taxon>
        <taxon>fabids</taxon>
        <taxon>Cucurbitales</taxon>
        <taxon>Cucurbitaceae</taxon>
        <taxon>Cucurbiteae</taxon>
        <taxon>Cucurbita</taxon>
    </lineage>
</organism>
<name>A0AAV6LXT1_9ROSI</name>
<proteinExistence type="predicted"/>
<feature type="region of interest" description="Disordered" evidence="1">
    <location>
        <begin position="58"/>
        <end position="111"/>
    </location>
</feature>
<evidence type="ECO:0000313" key="3">
    <source>
        <dbReference type="Proteomes" id="UP000685013"/>
    </source>
</evidence>
<evidence type="ECO:0000313" key="2">
    <source>
        <dbReference type="EMBL" id="KAG6572124.1"/>
    </source>
</evidence>
<protein>
    <submittedName>
        <fullName evidence="2">Uncharacterized protein</fullName>
    </submittedName>
</protein>
<reference evidence="2 3" key="1">
    <citation type="journal article" date="2021" name="Hortic Res">
        <title>The domestication of Cucurbita argyrosperma as revealed by the genome of its wild relative.</title>
        <authorList>
            <person name="Barrera-Redondo J."/>
            <person name="Sanchez-de la Vega G."/>
            <person name="Aguirre-Liguori J.A."/>
            <person name="Castellanos-Morales G."/>
            <person name="Gutierrez-Guerrero Y.T."/>
            <person name="Aguirre-Dugua X."/>
            <person name="Aguirre-Planter E."/>
            <person name="Tenaillon M.I."/>
            <person name="Lira-Saade R."/>
            <person name="Eguiarte L.E."/>
        </authorList>
    </citation>
    <scope>NUCLEOTIDE SEQUENCE [LARGE SCALE GENOMIC DNA]</scope>
    <source>
        <strain evidence="2">JBR-2021</strain>
    </source>
</reference>
<keyword evidence="3" id="KW-1185">Reference proteome</keyword>
<dbReference type="EMBL" id="JAGKQH010000019">
    <property type="protein sequence ID" value="KAG6572124.1"/>
    <property type="molecule type" value="Genomic_DNA"/>
</dbReference>
<feature type="compositionally biased region" description="Pro residues" evidence="1">
    <location>
        <begin position="81"/>
        <end position="95"/>
    </location>
</feature>
<feature type="non-terminal residue" evidence="2">
    <location>
        <position position="1"/>
    </location>
</feature>